<feature type="transmembrane region" description="Helical" evidence="10">
    <location>
        <begin position="578"/>
        <end position="595"/>
    </location>
</feature>
<feature type="transmembrane region" description="Helical" evidence="10">
    <location>
        <begin position="16"/>
        <end position="37"/>
    </location>
</feature>
<keyword evidence="8 10" id="KW-0406">Ion transport</keyword>
<evidence type="ECO:0000256" key="9">
    <source>
        <dbReference type="ARBA" id="ARBA00023136"/>
    </source>
</evidence>
<evidence type="ECO:0000256" key="7">
    <source>
        <dbReference type="ARBA" id="ARBA00022989"/>
    </source>
</evidence>
<evidence type="ECO:0000313" key="13">
    <source>
        <dbReference type="Proteomes" id="UP000807025"/>
    </source>
</evidence>
<proteinExistence type="inferred from homology"/>
<dbReference type="GO" id="GO:0030007">
    <property type="term" value="P:intracellular potassium ion homeostasis"/>
    <property type="evidence" value="ECO:0007669"/>
    <property type="project" value="UniProtKB-UniRule"/>
</dbReference>
<dbReference type="PANTHER" id="PTHR31064:SF30">
    <property type="entry name" value="HIGH-AFFINITY POTASSIUM TRANSPORT PROTEIN-RELATED"/>
    <property type="match status" value="1"/>
</dbReference>
<sequence>MARLKLWASVRGHLNFYRIHVLTFTLLPLVFSGIFYASNGRQHVDYVDALFICVSAFTNCGLETVELSYLTPWQQVLIFMQMCMGSPVVVSWLIVLVRRYHFAKTFKTAIAASATDDLLRRGDSRTFIHHERLDVVPELSRETSGESRASTRHNARPEMQTVNEKIGIQKTNVEHPVRRPGISPHHSSSNDAKGENPPLDASLSRKGGFTRRFSDPGADMPLINFDLDSNDSIRHRGRFRRPYTSHIMEWSPPPAQPPVVRDTRGELHARIEEERRSTHRQSVTLRPRSIHTGSSLNREFGGFPMPDEIFSQLVRKLSSRSHSTNHPRGPEIKPYQRAPSYLRFNPIIGRNSAFYLQSEEQLIELGGVEYRALNVLLILVPCYHIGLQLIAFIILAPYISTHKWSSNFVPPQVHRRIPPPWFALFQSISSYTNNGMSLVDQSMVPFQRAYVMVMVMAFLILAGNTCFPIFLRFLIWVISRLVRRESRLYETLQFLLDHPRRCFLYLFPSHQTWYLLTVVISLTFTDWFFFVILDIDNPDLATIPIGLKCFIGILQAVSIRTAGVATVAMSSIAPAVKVLYVVMMYISVYPIALSIRSTNVYEEQSLGIYAETHDEDRFVPSGSRARVWGNYIALHARRQLAFGLSFHSSHRWIYVDIERDIWWIALAIFLVSIIERPSLDKIENYGWFNNFSIIFELVSAYGVVGLSLGTPTENYALSGAFRPLSKLIVCLVMIRGRHRGLPVAIDQAVLLPQESMPLATQPDGSEVRP</sequence>
<evidence type="ECO:0000256" key="6">
    <source>
        <dbReference type="ARBA" id="ARBA00022958"/>
    </source>
</evidence>
<feature type="transmembrane region" description="Helical" evidence="10">
    <location>
        <begin position="545"/>
        <end position="566"/>
    </location>
</feature>
<dbReference type="PIRSF" id="PIRSF002450">
    <property type="entry name" value="K+_transpter_TRK"/>
    <property type="match status" value="1"/>
</dbReference>
<dbReference type="AlphaFoldDB" id="A0A9P6A7A0"/>
<reference evidence="12" key="1">
    <citation type="submission" date="2020-11" db="EMBL/GenBank/DDBJ databases">
        <authorList>
            <consortium name="DOE Joint Genome Institute"/>
            <person name="Ahrendt S."/>
            <person name="Riley R."/>
            <person name="Andreopoulos W."/>
            <person name="Labutti K."/>
            <person name="Pangilinan J."/>
            <person name="Ruiz-Duenas F.J."/>
            <person name="Barrasa J.M."/>
            <person name="Sanchez-Garcia M."/>
            <person name="Camarero S."/>
            <person name="Miyauchi S."/>
            <person name="Serrano A."/>
            <person name="Linde D."/>
            <person name="Babiker R."/>
            <person name="Drula E."/>
            <person name="Ayuso-Fernandez I."/>
            <person name="Pacheco R."/>
            <person name="Padilla G."/>
            <person name="Ferreira P."/>
            <person name="Barriuso J."/>
            <person name="Kellner H."/>
            <person name="Castanera R."/>
            <person name="Alfaro M."/>
            <person name="Ramirez L."/>
            <person name="Pisabarro A.G."/>
            <person name="Kuo A."/>
            <person name="Tritt A."/>
            <person name="Lipzen A."/>
            <person name="He G."/>
            <person name="Yan M."/>
            <person name="Ng V."/>
            <person name="Cullen D."/>
            <person name="Martin F."/>
            <person name="Rosso M.-N."/>
            <person name="Henrissat B."/>
            <person name="Hibbett D."/>
            <person name="Martinez A.T."/>
            <person name="Grigoriev I.V."/>
        </authorList>
    </citation>
    <scope>NUCLEOTIDE SEQUENCE</scope>
    <source>
        <strain evidence="12">ATCC 90797</strain>
    </source>
</reference>
<evidence type="ECO:0000256" key="4">
    <source>
        <dbReference type="ARBA" id="ARBA00022538"/>
    </source>
</evidence>
<feature type="transmembrane region" description="Helical" evidence="10">
    <location>
        <begin position="76"/>
        <end position="97"/>
    </location>
</feature>
<dbReference type="InterPro" id="IPR051143">
    <property type="entry name" value="TrkH_K-transport"/>
</dbReference>
<evidence type="ECO:0000256" key="8">
    <source>
        <dbReference type="ARBA" id="ARBA00023065"/>
    </source>
</evidence>
<dbReference type="GO" id="GO:1990573">
    <property type="term" value="P:potassium ion import across plasma membrane"/>
    <property type="evidence" value="ECO:0007669"/>
    <property type="project" value="TreeGrafter"/>
</dbReference>
<dbReference type="PANTHER" id="PTHR31064">
    <property type="entry name" value="POTASSIUM TRANSPORT PROTEIN DDB_G0292412-RELATED"/>
    <property type="match status" value="1"/>
</dbReference>
<dbReference type="Proteomes" id="UP000807025">
    <property type="component" value="Unassembled WGS sequence"/>
</dbReference>
<evidence type="ECO:0000256" key="1">
    <source>
        <dbReference type="ARBA" id="ARBA00004141"/>
    </source>
</evidence>
<dbReference type="InterPro" id="IPR015958">
    <property type="entry name" value="Trk1_fungi"/>
</dbReference>
<accession>A0A9P6A7A0</accession>
<keyword evidence="4 10" id="KW-0633">Potassium transport</keyword>
<keyword evidence="3 10" id="KW-0813">Transport</keyword>
<dbReference type="OrthoDB" id="9999863at2759"/>
<evidence type="ECO:0000256" key="10">
    <source>
        <dbReference type="PIRNR" id="PIRNR002450"/>
    </source>
</evidence>
<comment type="caution">
    <text evidence="12">The sequence shown here is derived from an EMBL/GenBank/DDBJ whole genome shotgun (WGS) entry which is preliminary data.</text>
</comment>
<feature type="transmembrane region" description="Helical" evidence="10">
    <location>
        <begin position="513"/>
        <end position="533"/>
    </location>
</feature>
<name>A0A9P6A7A0_PLEER</name>
<dbReference type="GO" id="GO:0005886">
    <property type="term" value="C:plasma membrane"/>
    <property type="evidence" value="ECO:0007669"/>
    <property type="project" value="InterPro"/>
</dbReference>
<evidence type="ECO:0000313" key="12">
    <source>
        <dbReference type="EMBL" id="KAF9499049.1"/>
    </source>
</evidence>
<keyword evidence="7 10" id="KW-1133">Transmembrane helix</keyword>
<feature type="transmembrane region" description="Helical" evidence="10">
    <location>
        <begin position="661"/>
        <end position="679"/>
    </location>
</feature>
<evidence type="ECO:0000256" key="2">
    <source>
        <dbReference type="ARBA" id="ARBA00009137"/>
    </source>
</evidence>
<feature type="region of interest" description="Disordered" evidence="11">
    <location>
        <begin position="138"/>
        <end position="218"/>
    </location>
</feature>
<keyword evidence="6 10" id="KW-0630">Potassium</keyword>
<keyword evidence="9 10" id="KW-0472">Membrane</keyword>
<organism evidence="12 13">
    <name type="scientific">Pleurotus eryngii</name>
    <name type="common">Boletus of the steppes</name>
    <dbReference type="NCBI Taxonomy" id="5323"/>
    <lineage>
        <taxon>Eukaryota</taxon>
        <taxon>Fungi</taxon>
        <taxon>Dikarya</taxon>
        <taxon>Basidiomycota</taxon>
        <taxon>Agaricomycotina</taxon>
        <taxon>Agaricomycetes</taxon>
        <taxon>Agaricomycetidae</taxon>
        <taxon>Agaricales</taxon>
        <taxon>Pleurotineae</taxon>
        <taxon>Pleurotaceae</taxon>
        <taxon>Pleurotus</taxon>
    </lineage>
</organism>
<dbReference type="GO" id="GO:0140107">
    <property type="term" value="F:high-affinity potassium ion transmembrane transporter activity"/>
    <property type="evidence" value="ECO:0007669"/>
    <property type="project" value="TreeGrafter"/>
</dbReference>
<feature type="transmembrane region" description="Helical" evidence="10">
    <location>
        <begin position="691"/>
        <end position="709"/>
    </location>
</feature>
<dbReference type="Pfam" id="PF02386">
    <property type="entry name" value="TrkH"/>
    <property type="match status" value="1"/>
</dbReference>
<comment type="similarity">
    <text evidence="2 10">Belongs to the TrkH potassium transport family.</text>
</comment>
<dbReference type="NCBIfam" id="TIGR00934">
    <property type="entry name" value="2a38euk"/>
    <property type="match status" value="1"/>
</dbReference>
<feature type="transmembrane region" description="Helical" evidence="10">
    <location>
        <begin position="375"/>
        <end position="399"/>
    </location>
</feature>
<evidence type="ECO:0000256" key="3">
    <source>
        <dbReference type="ARBA" id="ARBA00022448"/>
    </source>
</evidence>
<gene>
    <name evidence="12" type="ORF">BDN71DRAFT_1464874</name>
</gene>
<keyword evidence="13" id="KW-1185">Reference proteome</keyword>
<keyword evidence="5 10" id="KW-0812">Transmembrane</keyword>
<dbReference type="EMBL" id="MU154534">
    <property type="protein sequence ID" value="KAF9499049.1"/>
    <property type="molecule type" value="Genomic_DNA"/>
</dbReference>
<evidence type="ECO:0000256" key="11">
    <source>
        <dbReference type="SAM" id="MobiDB-lite"/>
    </source>
</evidence>
<feature type="transmembrane region" description="Helical" evidence="10">
    <location>
        <begin position="449"/>
        <end position="478"/>
    </location>
</feature>
<dbReference type="InterPro" id="IPR004773">
    <property type="entry name" value="K/Na_transp_Trk1/HKT1"/>
</dbReference>
<evidence type="ECO:0000256" key="5">
    <source>
        <dbReference type="ARBA" id="ARBA00022692"/>
    </source>
</evidence>
<protein>
    <recommendedName>
        <fullName evidence="10">Potassium transport protein</fullName>
    </recommendedName>
</protein>
<comment type="subcellular location">
    <subcellularLocation>
        <location evidence="1">Membrane</location>
        <topology evidence="1">Multi-pass membrane protein</topology>
    </subcellularLocation>
</comment>
<dbReference type="InterPro" id="IPR003445">
    <property type="entry name" value="Cat_transpt"/>
</dbReference>